<keyword evidence="4" id="KW-1185">Reference proteome</keyword>
<feature type="transmembrane region" description="Helical" evidence="1">
    <location>
        <begin position="218"/>
        <end position="238"/>
    </location>
</feature>
<proteinExistence type="predicted"/>
<dbReference type="GO" id="GO:0008237">
    <property type="term" value="F:metallopeptidase activity"/>
    <property type="evidence" value="ECO:0007669"/>
    <property type="project" value="UniProtKB-KW"/>
</dbReference>
<dbReference type="GO" id="GO:0004175">
    <property type="term" value="F:endopeptidase activity"/>
    <property type="evidence" value="ECO:0007669"/>
    <property type="project" value="UniProtKB-ARBA"/>
</dbReference>
<feature type="domain" description="CAAX prenyl protease 2/Lysostaphin resistance protein A-like" evidence="2">
    <location>
        <begin position="145"/>
        <end position="252"/>
    </location>
</feature>
<dbReference type="GO" id="GO:0006508">
    <property type="term" value="P:proteolysis"/>
    <property type="evidence" value="ECO:0007669"/>
    <property type="project" value="UniProtKB-KW"/>
</dbReference>
<keyword evidence="3" id="KW-0482">Metalloprotease</keyword>
<dbReference type="InterPro" id="IPR003675">
    <property type="entry name" value="Rce1/LyrA-like_dom"/>
</dbReference>
<evidence type="ECO:0000259" key="2">
    <source>
        <dbReference type="Pfam" id="PF02517"/>
    </source>
</evidence>
<evidence type="ECO:0000256" key="1">
    <source>
        <dbReference type="SAM" id="Phobius"/>
    </source>
</evidence>
<keyword evidence="1" id="KW-1133">Transmembrane helix</keyword>
<dbReference type="GO" id="GO:0080120">
    <property type="term" value="P:CAAX-box protein maturation"/>
    <property type="evidence" value="ECO:0007669"/>
    <property type="project" value="UniProtKB-ARBA"/>
</dbReference>
<feature type="transmembrane region" description="Helical" evidence="1">
    <location>
        <begin position="47"/>
        <end position="74"/>
    </location>
</feature>
<keyword evidence="3" id="KW-0645">Protease</keyword>
<gene>
    <name evidence="3" type="ORF">D0469_13550</name>
</gene>
<evidence type="ECO:0000313" key="4">
    <source>
        <dbReference type="Proteomes" id="UP000264541"/>
    </source>
</evidence>
<dbReference type="RefSeq" id="WP_117327278.1">
    <property type="nucleotide sequence ID" value="NZ_QVTE01000038.1"/>
</dbReference>
<organism evidence="3 4">
    <name type="scientific">Peribacillus saganii</name>
    <dbReference type="NCBI Taxonomy" id="2303992"/>
    <lineage>
        <taxon>Bacteria</taxon>
        <taxon>Bacillati</taxon>
        <taxon>Bacillota</taxon>
        <taxon>Bacilli</taxon>
        <taxon>Bacillales</taxon>
        <taxon>Bacillaceae</taxon>
        <taxon>Peribacillus</taxon>
    </lineage>
</organism>
<reference evidence="3 4" key="1">
    <citation type="submission" date="2018-08" db="EMBL/GenBank/DDBJ databases">
        <title>Bacillus chawlae sp. nov., Bacillus glennii sp. nov., and Bacillus saganii sp. nov. Isolated from the Vehicle Assembly Building at Kennedy Space Center where the Viking Spacecraft were Assembled.</title>
        <authorList>
            <person name="Seuylemezian A."/>
            <person name="Vaishampayan P."/>
        </authorList>
    </citation>
    <scope>NUCLEOTIDE SEQUENCE [LARGE SCALE GENOMIC DNA]</scope>
    <source>
        <strain evidence="3 4">V47-23a</strain>
    </source>
</reference>
<keyword evidence="1" id="KW-0472">Membrane</keyword>
<feature type="transmembrane region" description="Helical" evidence="1">
    <location>
        <begin position="185"/>
        <end position="206"/>
    </location>
</feature>
<dbReference type="AlphaFoldDB" id="A0A372LLN3"/>
<comment type="caution">
    <text evidence="3">The sequence shown here is derived from an EMBL/GenBank/DDBJ whole genome shotgun (WGS) entry which is preliminary data.</text>
</comment>
<feature type="transmembrane region" description="Helical" evidence="1">
    <location>
        <begin position="104"/>
        <end position="126"/>
    </location>
</feature>
<name>A0A372LLN3_9BACI</name>
<evidence type="ECO:0000313" key="3">
    <source>
        <dbReference type="EMBL" id="RFU67870.1"/>
    </source>
</evidence>
<dbReference type="Pfam" id="PF02517">
    <property type="entry name" value="Rce1-like"/>
    <property type="match status" value="1"/>
</dbReference>
<keyword evidence="3" id="KW-0378">Hydrolase</keyword>
<accession>A0A372LLN3</accession>
<sequence>MKKKDFKIALLLAFISFVAGLFLVPYQLDTLKETLSSGDYQKFINNIQIPMELVSVAASLQIFLTSLVLGFIGIKLARNTGLSFDILDSVFTKGKKVSFEKGPLLLSMLLGAAAALLIVGADRFYYQYRIDAIGDSTPEFSFRGMVTGVLYGGVLEEVLVRLFFMSLLVWLFLKVGKRNKENASPVFYWAAIVIASLVFAALHLPATSQLFGGLTEVIVLRCFLLNGIGGIFFGWLYWKKGFEYAIVAHMFAHISMQLLVIPLFY</sequence>
<protein>
    <submittedName>
        <fullName evidence="3">CPBP family intramembrane metalloprotease</fullName>
    </submittedName>
</protein>
<feature type="transmembrane region" description="Helical" evidence="1">
    <location>
        <begin position="245"/>
        <end position="264"/>
    </location>
</feature>
<dbReference type="OrthoDB" id="378663at2"/>
<feature type="transmembrane region" description="Helical" evidence="1">
    <location>
        <begin position="146"/>
        <end position="173"/>
    </location>
</feature>
<keyword evidence="1" id="KW-0812">Transmembrane</keyword>
<dbReference type="EMBL" id="QVTE01000038">
    <property type="protein sequence ID" value="RFU67870.1"/>
    <property type="molecule type" value="Genomic_DNA"/>
</dbReference>
<dbReference type="Proteomes" id="UP000264541">
    <property type="component" value="Unassembled WGS sequence"/>
</dbReference>